<dbReference type="AlphaFoldDB" id="A0A9P5LIS0"/>
<feature type="domain" description="Agd3 C-terminal" evidence="3">
    <location>
        <begin position="593"/>
        <end position="663"/>
    </location>
</feature>
<dbReference type="Pfam" id="PF25116">
    <property type="entry name" value="CBM87_Agd3"/>
    <property type="match status" value="1"/>
</dbReference>
<accession>A0A9P5LIS0</accession>
<dbReference type="InterPro" id="IPR056826">
    <property type="entry name" value="Agd3_CE"/>
</dbReference>
<evidence type="ECO:0000259" key="1">
    <source>
        <dbReference type="Pfam" id="PF25115"/>
    </source>
</evidence>
<feature type="domain" description="Agd3 CBM87" evidence="2">
    <location>
        <begin position="19"/>
        <end position="213"/>
    </location>
</feature>
<dbReference type="InterPro" id="IPR011330">
    <property type="entry name" value="Glyco_hydro/deAcase_b/a-brl"/>
</dbReference>
<dbReference type="Proteomes" id="UP000722485">
    <property type="component" value="Unassembled WGS sequence"/>
</dbReference>
<protein>
    <recommendedName>
        <fullName evidence="6">Extracellular serine-rich protein</fullName>
    </recommendedName>
</protein>
<evidence type="ECO:0008006" key="6">
    <source>
        <dbReference type="Google" id="ProtNLM"/>
    </source>
</evidence>
<reference evidence="4" key="1">
    <citation type="submission" date="2020-03" db="EMBL/GenBank/DDBJ databases">
        <title>Draft Genome Sequence of Cylindrodendrum hubeiense.</title>
        <authorList>
            <person name="Buettner E."/>
            <person name="Kellner H."/>
        </authorList>
    </citation>
    <scope>NUCLEOTIDE SEQUENCE</scope>
    <source>
        <strain evidence="4">IHI 201604</strain>
    </source>
</reference>
<dbReference type="InterPro" id="IPR050788">
    <property type="entry name" value="Yeast_SRP1/TIP1_CWP"/>
</dbReference>
<dbReference type="SUPFAM" id="SSF88713">
    <property type="entry name" value="Glycoside hydrolase/deacetylase"/>
    <property type="match status" value="1"/>
</dbReference>
<dbReference type="OrthoDB" id="2113314at2759"/>
<name>A0A9P5LIS0_9HYPO</name>
<evidence type="ECO:0000259" key="2">
    <source>
        <dbReference type="Pfam" id="PF25116"/>
    </source>
</evidence>
<evidence type="ECO:0000313" key="4">
    <source>
        <dbReference type="EMBL" id="KAF7552884.1"/>
    </source>
</evidence>
<dbReference type="PANTHER" id="PTHR31002:SF34">
    <property type="entry name" value="CELL WALL PROTEIN CWP1-RELATED"/>
    <property type="match status" value="1"/>
</dbReference>
<dbReference type="EMBL" id="JAANBB010000054">
    <property type="protein sequence ID" value="KAF7552884.1"/>
    <property type="molecule type" value="Genomic_DNA"/>
</dbReference>
<dbReference type="InterPro" id="IPR056827">
    <property type="entry name" value="CBM87_Agd3"/>
</dbReference>
<dbReference type="GO" id="GO:0005975">
    <property type="term" value="P:carbohydrate metabolic process"/>
    <property type="evidence" value="ECO:0007669"/>
    <property type="project" value="InterPro"/>
</dbReference>
<dbReference type="InterPro" id="IPR056825">
    <property type="entry name" value="Agd3_C"/>
</dbReference>
<proteinExistence type="predicted"/>
<evidence type="ECO:0000313" key="5">
    <source>
        <dbReference type="Proteomes" id="UP000722485"/>
    </source>
</evidence>
<feature type="domain" description="Agd3 deacetylase" evidence="1">
    <location>
        <begin position="227"/>
        <end position="592"/>
    </location>
</feature>
<dbReference type="Pfam" id="PF25117">
    <property type="entry name" value="Agd3_C"/>
    <property type="match status" value="1"/>
</dbReference>
<gene>
    <name evidence="4" type="ORF">G7Z17_g4063</name>
</gene>
<sequence>MPPPPPPAPPAPLTFLLPASGLLGYGIPFTNFIVPSTGAVLPVLNSTTTAGNYGGIIVLDAVSYDYSGAWASALTDAQWTEIHAYQANFHVRMVRINEYPGVNYGTLPVAGGCCDTGVTQNVYFSDVSDFPTANVKAKAEVGTSGLYHVPATITDPLTTKAVAMFGTATGFAAESVAAVINNFSGREQWVWFMSWAPSWSYTSAYLEHGHIHWMTRGAFLGKRKVHLGAQIDDVQLSTEMYYPTGQAEVKITIADLEAHILWQNELATRLPAGSSFWLELGHNGNGDFIDAVAKDTNLICNPADAVDYEYLPDPPHEWLKPLGSGVNMWPDSFVEYAWQPTCALLDEFAAWFTVADNRNQFGHISHTFTHLNLNNATYADTAREIQFNQQWMKQIGIDQAIHFSPNGIIPPQITGLFNGDALQAWMDNQILYVVGDNTRPQTRNAANVYWPMVTTLESNNYAGLVVIPRFATRIYYNCNTPECDLQEWIVTSAGTGDFDNLLHIEKESVLRNLLTLMSDPYMFHQANMYINSESKTIGTKTGQMSLVMMWTETVVQDLIRLTNWPIKSVTQDDLAHYFLDRETVDKCNPKVSYKFSENGLSLQSITVTADGNTCSKPIPVTIPSGSVTASGGSATSDVVGSEPPIQWVTLSGSPVVLTLSSPVVL</sequence>
<dbReference type="PANTHER" id="PTHR31002">
    <property type="entry name" value="SERIPAUPERIN"/>
    <property type="match status" value="1"/>
</dbReference>
<organism evidence="4 5">
    <name type="scientific">Cylindrodendrum hubeiense</name>
    <dbReference type="NCBI Taxonomy" id="595255"/>
    <lineage>
        <taxon>Eukaryota</taxon>
        <taxon>Fungi</taxon>
        <taxon>Dikarya</taxon>
        <taxon>Ascomycota</taxon>
        <taxon>Pezizomycotina</taxon>
        <taxon>Sordariomycetes</taxon>
        <taxon>Hypocreomycetidae</taxon>
        <taxon>Hypocreales</taxon>
        <taxon>Nectriaceae</taxon>
        <taxon>Cylindrodendrum</taxon>
    </lineage>
</organism>
<evidence type="ECO:0000259" key="3">
    <source>
        <dbReference type="Pfam" id="PF25117"/>
    </source>
</evidence>
<dbReference type="Pfam" id="PF25115">
    <property type="entry name" value="Agd3_CE"/>
    <property type="match status" value="1"/>
</dbReference>
<keyword evidence="5" id="KW-1185">Reference proteome</keyword>
<comment type="caution">
    <text evidence="4">The sequence shown here is derived from an EMBL/GenBank/DDBJ whole genome shotgun (WGS) entry which is preliminary data.</text>
</comment>